<dbReference type="Proteomes" id="UP000269097">
    <property type="component" value="Chromosome"/>
</dbReference>
<organism evidence="1 2">
    <name type="scientific">Cohnella candidum</name>
    <dbReference type="NCBI Taxonomy" id="2674991"/>
    <lineage>
        <taxon>Bacteria</taxon>
        <taxon>Bacillati</taxon>
        <taxon>Bacillota</taxon>
        <taxon>Bacilli</taxon>
        <taxon>Bacillales</taxon>
        <taxon>Paenibacillaceae</taxon>
        <taxon>Cohnella</taxon>
    </lineage>
</organism>
<evidence type="ECO:0000313" key="2">
    <source>
        <dbReference type="Proteomes" id="UP000269097"/>
    </source>
</evidence>
<accession>A0A3G3K2V7</accession>
<dbReference type="KEGG" id="coh:EAV92_20965"/>
<dbReference type="EMBL" id="CP033433">
    <property type="protein sequence ID" value="AYQ74803.1"/>
    <property type="molecule type" value="Genomic_DNA"/>
</dbReference>
<proteinExistence type="predicted"/>
<keyword evidence="2" id="KW-1185">Reference proteome</keyword>
<sequence length="96" mass="11345">MDNNEKQAEEQVNYKLSFAQLFNESFMKRYTKHENIVDFLDKSPFEINSLEDFEKIDNDAWDQYVAENSTFKSWEEMNGMAGAELVANQMKKAFKL</sequence>
<evidence type="ECO:0000313" key="1">
    <source>
        <dbReference type="EMBL" id="AYQ74803.1"/>
    </source>
</evidence>
<dbReference type="RefSeq" id="WP_123042883.1">
    <property type="nucleotide sequence ID" value="NZ_CP033433.1"/>
</dbReference>
<name>A0A3G3K2V7_9BACL</name>
<gene>
    <name evidence="1" type="ORF">EAV92_20965</name>
</gene>
<dbReference type="AlphaFoldDB" id="A0A3G3K2V7"/>
<reference evidence="1 2" key="1">
    <citation type="submission" date="2018-10" db="EMBL/GenBank/DDBJ databases">
        <title>Genome Sequence of Cohnella sp.</title>
        <authorList>
            <person name="Srinivasan S."/>
            <person name="Kim M.K."/>
        </authorList>
    </citation>
    <scope>NUCLEOTIDE SEQUENCE [LARGE SCALE GENOMIC DNA]</scope>
    <source>
        <strain evidence="1 2">18JY8-7</strain>
    </source>
</reference>
<protein>
    <submittedName>
        <fullName evidence="1">Uncharacterized protein</fullName>
    </submittedName>
</protein>